<accession>A0A523VYT5</accession>
<dbReference type="AlphaFoldDB" id="A0A523VYT5"/>
<dbReference type="Proteomes" id="UP000319130">
    <property type="component" value="Unassembled WGS sequence"/>
</dbReference>
<sequence length="81" mass="9545">MPRPLEKEFKYYLDNQERLVERYNGKYIAIKGCKVIGTYDSEFEAIKKTSQREKPGTFLVQKCVPGKESYTQIYHSRVAFT</sequence>
<evidence type="ECO:0000313" key="1">
    <source>
        <dbReference type="EMBL" id="TET59932.1"/>
    </source>
</evidence>
<gene>
    <name evidence="1" type="ORF">E3J48_07260</name>
</gene>
<comment type="caution">
    <text evidence="1">The sequence shown here is derived from an EMBL/GenBank/DDBJ whole genome shotgun (WGS) entry which is preliminary data.</text>
</comment>
<reference evidence="1 2" key="1">
    <citation type="submission" date="2019-03" db="EMBL/GenBank/DDBJ databases">
        <title>Metabolic potential of uncultured bacteria and archaea associated with petroleum seepage in deep-sea sediments.</title>
        <authorList>
            <person name="Dong X."/>
            <person name="Hubert C."/>
        </authorList>
    </citation>
    <scope>NUCLEOTIDE SEQUENCE [LARGE SCALE GENOMIC DNA]</scope>
    <source>
        <strain evidence="1">E29_bin52</strain>
    </source>
</reference>
<organism evidence="1 2">
    <name type="scientific">Aerophobetes bacterium</name>
    <dbReference type="NCBI Taxonomy" id="2030807"/>
    <lineage>
        <taxon>Bacteria</taxon>
        <taxon>Candidatus Aerophobota</taxon>
    </lineage>
</organism>
<evidence type="ECO:0000313" key="2">
    <source>
        <dbReference type="Proteomes" id="UP000319130"/>
    </source>
</evidence>
<name>A0A523VYT5_UNCAE</name>
<proteinExistence type="predicted"/>
<dbReference type="EMBL" id="SOIZ01000328">
    <property type="protein sequence ID" value="TET59932.1"/>
    <property type="molecule type" value="Genomic_DNA"/>
</dbReference>
<protein>
    <submittedName>
        <fullName evidence="1">Uncharacterized protein</fullName>
    </submittedName>
</protein>